<evidence type="ECO:0000256" key="3">
    <source>
        <dbReference type="ARBA" id="ARBA00022448"/>
    </source>
</evidence>
<reference evidence="23" key="1">
    <citation type="submission" date="2021-06" db="EMBL/GenBank/DDBJ databases">
        <authorList>
            <person name="Hodson N. C."/>
            <person name="Mongue J. A."/>
            <person name="Jaron S. K."/>
        </authorList>
    </citation>
    <scope>NUCLEOTIDE SEQUENCE</scope>
</reference>
<evidence type="ECO:0000256" key="2">
    <source>
        <dbReference type="ARBA" id="ARBA00006432"/>
    </source>
</evidence>
<dbReference type="InterPro" id="IPR020845">
    <property type="entry name" value="AMP-binding_CS"/>
</dbReference>
<dbReference type="EMBL" id="CAJVCH010046660">
    <property type="protein sequence ID" value="CAG7717530.1"/>
    <property type="molecule type" value="Genomic_DNA"/>
</dbReference>
<organism evidence="23 24">
    <name type="scientific">Allacma fusca</name>
    <dbReference type="NCBI Taxonomy" id="39272"/>
    <lineage>
        <taxon>Eukaryota</taxon>
        <taxon>Metazoa</taxon>
        <taxon>Ecdysozoa</taxon>
        <taxon>Arthropoda</taxon>
        <taxon>Hexapoda</taxon>
        <taxon>Collembola</taxon>
        <taxon>Symphypleona</taxon>
        <taxon>Sminthuridae</taxon>
        <taxon>Allacma</taxon>
    </lineage>
</organism>
<dbReference type="GO" id="GO:0044539">
    <property type="term" value="P:long-chain fatty acid import into cell"/>
    <property type="evidence" value="ECO:0007669"/>
    <property type="project" value="TreeGrafter"/>
</dbReference>
<dbReference type="InterPro" id="IPR000873">
    <property type="entry name" value="AMP-dep_synth/lig_dom"/>
</dbReference>
<evidence type="ECO:0000256" key="6">
    <source>
        <dbReference type="ARBA" id="ARBA00022692"/>
    </source>
</evidence>
<dbReference type="InterPro" id="IPR025110">
    <property type="entry name" value="AMP-bd_C"/>
</dbReference>
<dbReference type="GO" id="GO:0005524">
    <property type="term" value="F:ATP binding"/>
    <property type="evidence" value="ECO:0007669"/>
    <property type="project" value="UniProtKB-KW"/>
</dbReference>
<dbReference type="Pfam" id="PF00501">
    <property type="entry name" value="AMP-binding"/>
    <property type="match status" value="1"/>
</dbReference>
<keyword evidence="7" id="KW-0547">Nucleotide-binding</keyword>
<feature type="transmembrane region" description="Helical" evidence="20">
    <location>
        <begin position="13"/>
        <end position="33"/>
    </location>
</feature>
<evidence type="ECO:0000256" key="17">
    <source>
        <dbReference type="ARBA" id="ARBA00060276"/>
    </source>
</evidence>
<dbReference type="PANTHER" id="PTHR43107">
    <property type="entry name" value="LONG-CHAIN FATTY ACID TRANSPORT PROTEIN"/>
    <property type="match status" value="1"/>
</dbReference>
<dbReference type="GO" id="GO:0005886">
    <property type="term" value="C:plasma membrane"/>
    <property type="evidence" value="ECO:0007669"/>
    <property type="project" value="UniProtKB-SubCell"/>
</dbReference>
<dbReference type="GO" id="GO:0004467">
    <property type="term" value="F:long-chain fatty acid-CoA ligase activity"/>
    <property type="evidence" value="ECO:0007669"/>
    <property type="project" value="TreeGrafter"/>
</dbReference>
<keyword evidence="6 20" id="KW-0812">Transmembrane</keyword>
<evidence type="ECO:0000256" key="7">
    <source>
        <dbReference type="ARBA" id="ARBA00022741"/>
    </source>
</evidence>
<dbReference type="GO" id="GO:0005324">
    <property type="term" value="F:long-chain fatty acid transmembrane transporter activity"/>
    <property type="evidence" value="ECO:0007669"/>
    <property type="project" value="TreeGrafter"/>
</dbReference>
<keyword evidence="9 20" id="KW-1133">Transmembrane helix</keyword>
<dbReference type="PANTHER" id="PTHR43107:SF15">
    <property type="entry name" value="FATTY ACID TRANSPORT PROTEIN 3, ISOFORM A"/>
    <property type="match status" value="1"/>
</dbReference>
<evidence type="ECO:0000256" key="12">
    <source>
        <dbReference type="ARBA" id="ARBA00023140"/>
    </source>
</evidence>
<evidence type="ECO:0000256" key="16">
    <source>
        <dbReference type="ARBA" id="ARBA00048666"/>
    </source>
</evidence>
<evidence type="ECO:0000256" key="10">
    <source>
        <dbReference type="ARBA" id="ARBA00023055"/>
    </source>
</evidence>
<evidence type="ECO:0000256" key="18">
    <source>
        <dbReference type="ARBA" id="ARBA00068795"/>
    </source>
</evidence>
<comment type="subcellular location">
    <subcellularLocation>
        <location evidence="1">Cell membrane</location>
        <topology evidence="1">Multi-pass membrane protein</topology>
    </subcellularLocation>
    <subcellularLocation>
        <location evidence="15">Peroxisome membrane</location>
    </subcellularLocation>
</comment>
<dbReference type="Proteomes" id="UP000708208">
    <property type="component" value="Unassembled WGS sequence"/>
</dbReference>
<evidence type="ECO:0000256" key="14">
    <source>
        <dbReference type="ARBA" id="ARBA00041297"/>
    </source>
</evidence>
<dbReference type="GO" id="GO:0005778">
    <property type="term" value="C:peroxisomal membrane"/>
    <property type="evidence" value="ECO:0007669"/>
    <property type="project" value="UniProtKB-SubCell"/>
</dbReference>
<gene>
    <name evidence="23" type="ORF">AFUS01_LOCUS6986</name>
</gene>
<evidence type="ECO:0000256" key="5">
    <source>
        <dbReference type="ARBA" id="ARBA00022598"/>
    </source>
</evidence>
<protein>
    <recommendedName>
        <fullName evidence="18">Very long-chain fatty acid transport protein</fullName>
    </recommendedName>
    <alternativeName>
        <fullName evidence="14">Long-chain-fatty-acid--CoA ligase</fullName>
    </alternativeName>
    <alternativeName>
        <fullName evidence="19">Very-long-chain acyl-CoA synthetase</fullName>
    </alternativeName>
</protein>
<accession>A0A8J2JIA0</accession>
<evidence type="ECO:0000313" key="23">
    <source>
        <dbReference type="EMBL" id="CAG7717530.1"/>
    </source>
</evidence>
<keyword evidence="10" id="KW-0445">Lipid transport</keyword>
<proteinExistence type="inferred from homology"/>
<evidence type="ECO:0000256" key="15">
    <source>
        <dbReference type="ARBA" id="ARBA00046271"/>
    </source>
</evidence>
<dbReference type="AlphaFoldDB" id="A0A8J2JIA0"/>
<evidence type="ECO:0000256" key="13">
    <source>
        <dbReference type="ARBA" id="ARBA00036527"/>
    </source>
</evidence>
<comment type="similarity">
    <text evidence="2">Belongs to the ATP-dependent AMP-binding enzyme family.</text>
</comment>
<evidence type="ECO:0000259" key="21">
    <source>
        <dbReference type="Pfam" id="PF00501"/>
    </source>
</evidence>
<dbReference type="NCBIfam" id="NF006134">
    <property type="entry name" value="PRK08279.1"/>
    <property type="match status" value="1"/>
</dbReference>
<keyword evidence="5" id="KW-0436">Ligase</keyword>
<evidence type="ECO:0000256" key="11">
    <source>
        <dbReference type="ARBA" id="ARBA00023136"/>
    </source>
</evidence>
<feature type="domain" description="AMP-binding enzyme C-terminal" evidence="22">
    <location>
        <begin position="517"/>
        <end position="592"/>
    </location>
</feature>
<evidence type="ECO:0000256" key="4">
    <source>
        <dbReference type="ARBA" id="ARBA00022475"/>
    </source>
</evidence>
<dbReference type="FunFam" id="3.40.50.12780:FF:000019">
    <property type="entry name" value="Long-chain fatty acid transporter"/>
    <property type="match status" value="1"/>
</dbReference>
<comment type="function">
    <text evidence="17">Acyl-CoA synthetase required for both the import of long chain fatty acids (LCFAs) (C14-C18) and the activation very long chain fatty acids (VLCFAs) (C20-C26) by esterification of the fatty acids into metabolically active CoA-thioesters for subsequent degradation or incorporation into phospholipids. The transport and fatty acyl-CoA synthetase activities are genetically separable and are thus independent activities. Esterifies VLCFAs in the peroxisome matrix. The VLCFAs are actively transported into peroxisomes by a PXA1-PXA2 heterodimeric transporter in the peroxisomal membrane.</text>
</comment>
<keyword evidence="4" id="KW-1003">Cell membrane</keyword>
<evidence type="ECO:0000256" key="9">
    <source>
        <dbReference type="ARBA" id="ARBA00022989"/>
    </source>
</evidence>
<comment type="catalytic activity">
    <reaction evidence="13">
        <text>a very long-chain fatty acid + ATP + CoA = a very long-chain fatty acyl-CoA + AMP + diphosphate</text>
        <dbReference type="Rhea" id="RHEA:54536"/>
        <dbReference type="ChEBI" id="CHEBI:30616"/>
        <dbReference type="ChEBI" id="CHEBI:33019"/>
        <dbReference type="ChEBI" id="CHEBI:57287"/>
        <dbReference type="ChEBI" id="CHEBI:58950"/>
        <dbReference type="ChEBI" id="CHEBI:138261"/>
        <dbReference type="ChEBI" id="CHEBI:456215"/>
    </reaction>
    <physiologicalReaction direction="left-to-right" evidence="13">
        <dbReference type="Rhea" id="RHEA:54537"/>
    </physiologicalReaction>
</comment>
<feature type="domain" description="AMP-dependent synthetase/ligase" evidence="21">
    <location>
        <begin position="76"/>
        <end position="433"/>
    </location>
</feature>
<dbReference type="OrthoDB" id="288590at2759"/>
<comment type="caution">
    <text evidence="23">The sequence shown here is derived from an EMBL/GenBank/DDBJ whole genome shotgun (WGS) entry which is preliminary data.</text>
</comment>
<dbReference type="PROSITE" id="PS00455">
    <property type="entry name" value="AMP_BINDING"/>
    <property type="match status" value="1"/>
</dbReference>
<evidence type="ECO:0000313" key="24">
    <source>
        <dbReference type="Proteomes" id="UP000708208"/>
    </source>
</evidence>
<dbReference type="GO" id="GO:0005789">
    <property type="term" value="C:endoplasmic reticulum membrane"/>
    <property type="evidence" value="ECO:0007669"/>
    <property type="project" value="TreeGrafter"/>
</dbReference>
<keyword evidence="12" id="KW-0576">Peroxisome</keyword>
<evidence type="ECO:0000256" key="1">
    <source>
        <dbReference type="ARBA" id="ARBA00004651"/>
    </source>
</evidence>
<evidence type="ECO:0000256" key="19">
    <source>
        <dbReference type="ARBA" id="ARBA00078285"/>
    </source>
</evidence>
<keyword evidence="3" id="KW-0813">Transport</keyword>
<evidence type="ECO:0000259" key="22">
    <source>
        <dbReference type="Pfam" id="PF13193"/>
    </source>
</evidence>
<comment type="catalytic activity">
    <reaction evidence="16">
        <text>tetracosanoate + ATP + CoA = tetracosanoyl-CoA + AMP + diphosphate</text>
        <dbReference type="Rhea" id="RHEA:33639"/>
        <dbReference type="ChEBI" id="CHEBI:30616"/>
        <dbReference type="ChEBI" id="CHEBI:31014"/>
        <dbReference type="ChEBI" id="CHEBI:33019"/>
        <dbReference type="ChEBI" id="CHEBI:57287"/>
        <dbReference type="ChEBI" id="CHEBI:65052"/>
        <dbReference type="ChEBI" id="CHEBI:456215"/>
    </reaction>
    <physiologicalReaction direction="left-to-right" evidence="16">
        <dbReference type="Rhea" id="RHEA:33640"/>
    </physiologicalReaction>
</comment>
<evidence type="ECO:0000256" key="20">
    <source>
        <dbReference type="SAM" id="Phobius"/>
    </source>
</evidence>
<evidence type="ECO:0000256" key="8">
    <source>
        <dbReference type="ARBA" id="ARBA00022840"/>
    </source>
</evidence>
<name>A0A8J2JIA0_9HEXA</name>
<keyword evidence="11 20" id="KW-0472">Membrane</keyword>
<keyword evidence="24" id="KW-1185">Reference proteome</keyword>
<keyword evidence="8" id="KW-0067">ATP-binding</keyword>
<sequence>MGTFSTLANISSLMTWTNAACVLATLTAVFGMINKEFILIVIRTLPRDLRGIVRFLKALRHIKRAKRENNTVLKIFEENSKLFPNRVCFYYEDRQMTFKEASDLSNQIGNYFQSQGYKKGDTVALFMENQPEFVCIAGGLNKVGVITALMNTNLRLGQLKHCLDAVKAIAVIYGAELAEAIKELQDMGGLDERKLYCSGAENDKDKVCKGAVNMDLAIKGITTATPPELALTNFSDKAFYLFTSGSTGLPKAAVIKNSRFLTYTYLTHYAWNLTCDDVIYTPLPLYHSAGVGVGTGQTLVFGCSQVIRRKFSATNFWLDCIRYKVTVGQYIGEICRYLLRQPSSPNDTTHKVRLMIGNGLRPEIWGEFVQRFQIQNVGEIYGSTEGNCGLLNFDNKIGAVGFVPRLFQSLYPTRLIRVDEETGEPIRDPKTGLVLECKPGEAGEVVGKIDESLPTREFSGYAGTDSKHKIITDVFRKGDKAFRSGDILIMDELGYFYFKDRSVDNYRWKCENVSSVEVENTISNICGLQDVAVYGVKIPGCDGQAGMAAIVDPKRILNFEELIAGMSKFMPFYARPLFIRIVDQLEMTATHKIRKFNLQKQGFDINTVKDPLYFLLNGSYVPLDAGLFQKIINEELKL</sequence>
<dbReference type="Pfam" id="PF13193">
    <property type="entry name" value="AMP-binding_C"/>
    <property type="match status" value="1"/>
</dbReference>